<organism evidence="1 2">
    <name type="scientific">Anaeromicropila populeti</name>
    <dbReference type="NCBI Taxonomy" id="37658"/>
    <lineage>
        <taxon>Bacteria</taxon>
        <taxon>Bacillati</taxon>
        <taxon>Bacillota</taxon>
        <taxon>Clostridia</taxon>
        <taxon>Lachnospirales</taxon>
        <taxon>Lachnospiraceae</taxon>
        <taxon>Anaeromicropila</taxon>
    </lineage>
</organism>
<dbReference type="RefSeq" id="WP_092558901.1">
    <property type="nucleotide sequence ID" value="NZ_FOYZ01000001.1"/>
</dbReference>
<name>A0A1I6HTM3_9FIRM</name>
<evidence type="ECO:0008006" key="3">
    <source>
        <dbReference type="Google" id="ProtNLM"/>
    </source>
</evidence>
<protein>
    <recommendedName>
        <fullName evidence="3">DUF4280 domain-containing protein</fullName>
    </recommendedName>
</protein>
<dbReference type="Pfam" id="PF14107">
    <property type="entry name" value="DUF4280"/>
    <property type="match status" value="1"/>
</dbReference>
<proteinExistence type="predicted"/>
<dbReference type="AlphaFoldDB" id="A0A1I6HTM3"/>
<gene>
    <name evidence="1" type="ORF">SAMN05661086_00281</name>
</gene>
<sequence>MIFKVKEGAKLSCTLGSCQTCLQVPVSHGAVLQGKNEATIADNKAGVNIMPFGTCARVSPPVPCTPVLMMKWLMGNSTNKIRGEMALLNCSILPCLNGGIIKVEKSGQKED</sequence>
<dbReference type="OrthoDB" id="4825649at2"/>
<reference evidence="1 2" key="1">
    <citation type="submission" date="2016-10" db="EMBL/GenBank/DDBJ databases">
        <authorList>
            <person name="de Groot N.N."/>
        </authorList>
    </citation>
    <scope>NUCLEOTIDE SEQUENCE [LARGE SCALE GENOMIC DNA]</scope>
    <source>
        <strain evidence="1 2">743A</strain>
    </source>
</reference>
<keyword evidence="2" id="KW-1185">Reference proteome</keyword>
<dbReference type="Proteomes" id="UP000199659">
    <property type="component" value="Unassembled WGS sequence"/>
</dbReference>
<dbReference type="STRING" id="37658.SAMN05661086_00281"/>
<dbReference type="EMBL" id="FOYZ01000001">
    <property type="protein sequence ID" value="SFR57806.1"/>
    <property type="molecule type" value="Genomic_DNA"/>
</dbReference>
<accession>A0A1I6HTM3</accession>
<evidence type="ECO:0000313" key="2">
    <source>
        <dbReference type="Proteomes" id="UP000199659"/>
    </source>
</evidence>
<evidence type="ECO:0000313" key="1">
    <source>
        <dbReference type="EMBL" id="SFR57806.1"/>
    </source>
</evidence>
<dbReference type="InterPro" id="IPR025460">
    <property type="entry name" value="DUF4280"/>
</dbReference>